<dbReference type="GO" id="GO:0016853">
    <property type="term" value="F:isomerase activity"/>
    <property type="evidence" value="ECO:0007669"/>
    <property type="project" value="UniProtKB-KW"/>
</dbReference>
<dbReference type="RefSeq" id="WP_236331564.1">
    <property type="nucleotide sequence ID" value="NZ_JAKIJS010000001.1"/>
</dbReference>
<proteinExistence type="predicted"/>
<dbReference type="Gene3D" id="3.20.20.150">
    <property type="entry name" value="Divalent-metal-dependent TIM barrel enzymes"/>
    <property type="match status" value="1"/>
</dbReference>
<protein>
    <submittedName>
        <fullName evidence="2">Sugar phosphate isomerase/epimerase</fullName>
    </submittedName>
</protein>
<evidence type="ECO:0000313" key="3">
    <source>
        <dbReference type="Proteomes" id="UP001649381"/>
    </source>
</evidence>
<gene>
    <name evidence="2" type="ORF">L2716_02760</name>
</gene>
<dbReference type="InterPro" id="IPR013022">
    <property type="entry name" value="Xyl_isomerase-like_TIM-brl"/>
</dbReference>
<dbReference type="Proteomes" id="UP001649381">
    <property type="component" value="Unassembled WGS sequence"/>
</dbReference>
<feature type="domain" description="Xylose isomerase-like TIM barrel" evidence="1">
    <location>
        <begin position="37"/>
        <end position="266"/>
    </location>
</feature>
<dbReference type="SUPFAM" id="SSF51658">
    <property type="entry name" value="Xylose isomerase-like"/>
    <property type="match status" value="1"/>
</dbReference>
<name>A0ABS9GXT9_9BACL</name>
<reference evidence="2 3" key="1">
    <citation type="submission" date="2022-01" db="EMBL/GenBank/DDBJ databases">
        <title>Alkalihalobacillus sp. EGI L200015, a novel bacterium isolated from a salt lake sediment.</title>
        <authorList>
            <person name="Gao L."/>
            <person name="Fang B.-Z."/>
            <person name="Li W.-J."/>
        </authorList>
    </citation>
    <scope>NUCLEOTIDE SEQUENCE [LARGE SCALE GENOMIC DNA]</scope>
    <source>
        <strain evidence="2 3">KCTC 12718</strain>
    </source>
</reference>
<dbReference type="EMBL" id="JAKIJS010000001">
    <property type="protein sequence ID" value="MCF6136636.1"/>
    <property type="molecule type" value="Genomic_DNA"/>
</dbReference>
<keyword evidence="2" id="KW-0413">Isomerase</keyword>
<keyword evidence="3" id="KW-1185">Reference proteome</keyword>
<comment type="caution">
    <text evidence="2">The sequence shown here is derived from an EMBL/GenBank/DDBJ whole genome shotgun (WGS) entry which is preliminary data.</text>
</comment>
<dbReference type="Pfam" id="PF01261">
    <property type="entry name" value="AP_endonuc_2"/>
    <property type="match status" value="1"/>
</dbReference>
<sequence>MSIQFAVSGSTIMSDPKLFDDLFWEDIKHIEIGEFEKEEDFQLFLQVCKQNNASFGVHSPLFRQDSKYDLIEKVVHEPAFAWKRLEEEAQRLSGLGAEYILVHFPYFKREIMDDPNKLIEEGLQKLSAIQDKYEIPIVCEPKLGLHRSPVGIEYLNQFSEETWSKFGLKLCIDIGDYRMAMGDKTLEYIMKWEEHITVAHIHNVTYEGDKYIWTPIHPSYEDNLYKFEPILKYLAQIRNLRFVFEHTPHTNPSKQFVREGYEWMQSTTQFGKVSGREDKKRADQ</sequence>
<organism evidence="2 3">
    <name type="scientific">Pseudalkalibacillus berkeleyi</name>
    <dbReference type="NCBI Taxonomy" id="1069813"/>
    <lineage>
        <taxon>Bacteria</taxon>
        <taxon>Bacillati</taxon>
        <taxon>Bacillota</taxon>
        <taxon>Bacilli</taxon>
        <taxon>Bacillales</taxon>
        <taxon>Fictibacillaceae</taxon>
        <taxon>Pseudalkalibacillus</taxon>
    </lineage>
</organism>
<evidence type="ECO:0000259" key="1">
    <source>
        <dbReference type="Pfam" id="PF01261"/>
    </source>
</evidence>
<evidence type="ECO:0000313" key="2">
    <source>
        <dbReference type="EMBL" id="MCF6136636.1"/>
    </source>
</evidence>
<accession>A0ABS9GXT9</accession>
<dbReference type="InterPro" id="IPR036237">
    <property type="entry name" value="Xyl_isomerase-like_sf"/>
</dbReference>